<comment type="similarity">
    <text evidence="7">Belongs to the glutamate--cysteine ligase type 1 family. Type 1 subfamily.</text>
</comment>
<evidence type="ECO:0000256" key="3">
    <source>
        <dbReference type="ARBA" id="ARBA00022684"/>
    </source>
</evidence>
<proteinExistence type="inferred from homology"/>
<dbReference type="HAMAP" id="MF_00578">
    <property type="entry name" value="Glu_cys_ligase"/>
    <property type="match status" value="1"/>
</dbReference>
<dbReference type="GO" id="GO:0005524">
    <property type="term" value="F:ATP binding"/>
    <property type="evidence" value="ECO:0007669"/>
    <property type="project" value="UniProtKB-KW"/>
</dbReference>
<dbReference type="RefSeq" id="WP_077835957.1">
    <property type="nucleotide sequence ID" value="NZ_CP096983.1"/>
</dbReference>
<dbReference type="GO" id="GO:0004357">
    <property type="term" value="F:glutamate-cysteine ligase activity"/>
    <property type="evidence" value="ECO:0007669"/>
    <property type="project" value="UniProtKB-UniRule"/>
</dbReference>
<comment type="catalytic activity">
    <reaction evidence="6 7 8">
        <text>L-cysteine + L-glutamate + ATP = gamma-L-glutamyl-L-cysteine + ADP + phosphate + H(+)</text>
        <dbReference type="Rhea" id="RHEA:13285"/>
        <dbReference type="ChEBI" id="CHEBI:15378"/>
        <dbReference type="ChEBI" id="CHEBI:29985"/>
        <dbReference type="ChEBI" id="CHEBI:30616"/>
        <dbReference type="ChEBI" id="CHEBI:35235"/>
        <dbReference type="ChEBI" id="CHEBI:43474"/>
        <dbReference type="ChEBI" id="CHEBI:58173"/>
        <dbReference type="ChEBI" id="CHEBI:456216"/>
        <dbReference type="EC" id="6.3.2.2"/>
    </reaction>
</comment>
<protein>
    <recommendedName>
        <fullName evidence="7">Glutamate--cysteine ligase</fullName>
        <ecNumber evidence="7">6.3.2.2</ecNumber>
    </recommendedName>
    <alternativeName>
        <fullName evidence="7">Gamma-ECS</fullName>
        <shortName evidence="7">GCS</shortName>
    </alternativeName>
    <alternativeName>
        <fullName evidence="7">Gamma-glutamylcysteine synthetase</fullName>
    </alternativeName>
</protein>
<evidence type="ECO:0000256" key="8">
    <source>
        <dbReference type="RuleBase" id="RU004391"/>
    </source>
</evidence>
<dbReference type="AlphaFoldDB" id="A0A1S8LL38"/>
<evidence type="ECO:0000313" key="9">
    <source>
        <dbReference type="EMBL" id="URZ11987.1"/>
    </source>
</evidence>
<gene>
    <name evidence="7 9" type="primary">gshA</name>
    <name evidence="9" type="ORF">CROST_027040</name>
</gene>
<evidence type="ECO:0000313" key="10">
    <source>
        <dbReference type="Proteomes" id="UP000190951"/>
    </source>
</evidence>
<dbReference type="GO" id="GO:0005829">
    <property type="term" value="C:cytosol"/>
    <property type="evidence" value="ECO:0007669"/>
    <property type="project" value="TreeGrafter"/>
</dbReference>
<accession>A0A1S8LL38</accession>
<dbReference type="InterPro" id="IPR014746">
    <property type="entry name" value="Gln_synth/guanido_kin_cat_dom"/>
</dbReference>
<dbReference type="KEGG" id="crw:CROST_027040"/>
<evidence type="ECO:0000256" key="1">
    <source>
        <dbReference type="ARBA" id="ARBA00005006"/>
    </source>
</evidence>
<dbReference type="PANTHER" id="PTHR38761:SF1">
    <property type="entry name" value="GLUTAMATE--CYSTEINE LIGASE"/>
    <property type="match status" value="1"/>
</dbReference>
<dbReference type="PANTHER" id="PTHR38761">
    <property type="entry name" value="GLUTAMATE--CYSTEINE LIGASE"/>
    <property type="match status" value="1"/>
</dbReference>
<dbReference type="GO" id="GO:0046872">
    <property type="term" value="F:metal ion binding"/>
    <property type="evidence" value="ECO:0007669"/>
    <property type="project" value="TreeGrafter"/>
</dbReference>
<keyword evidence="5 7" id="KW-0067">ATP-binding</keyword>
<dbReference type="Gene3D" id="3.30.590.20">
    <property type="match status" value="1"/>
</dbReference>
<reference evidence="9 10" key="1">
    <citation type="submission" date="2022-04" db="EMBL/GenBank/DDBJ databases">
        <title>Genome sequence of C. roseum typestrain.</title>
        <authorList>
            <person name="Poehlein A."/>
            <person name="Schoch T."/>
            <person name="Duerre P."/>
            <person name="Daniel R."/>
        </authorList>
    </citation>
    <scope>NUCLEOTIDE SEQUENCE [LARGE SCALE GENOMIC DNA]</scope>
    <source>
        <strain evidence="9 10">DSM 7320</strain>
    </source>
</reference>
<evidence type="ECO:0000256" key="5">
    <source>
        <dbReference type="ARBA" id="ARBA00022840"/>
    </source>
</evidence>
<evidence type="ECO:0000256" key="4">
    <source>
        <dbReference type="ARBA" id="ARBA00022741"/>
    </source>
</evidence>
<keyword evidence="2 7" id="KW-0436">Ligase</keyword>
<dbReference type="GO" id="GO:0006750">
    <property type="term" value="P:glutathione biosynthetic process"/>
    <property type="evidence" value="ECO:0007669"/>
    <property type="project" value="UniProtKB-UniRule"/>
</dbReference>
<dbReference type="Pfam" id="PF04262">
    <property type="entry name" value="Glu_cys_ligase"/>
    <property type="match status" value="1"/>
</dbReference>
<evidence type="ECO:0000256" key="6">
    <source>
        <dbReference type="ARBA" id="ARBA00048819"/>
    </source>
</evidence>
<keyword evidence="3 7" id="KW-0317">Glutathione biosynthesis</keyword>
<keyword evidence="10" id="KW-1185">Reference proteome</keyword>
<dbReference type="EC" id="6.3.2.2" evidence="7"/>
<sequence length="492" mass="57709">MYWNFPEMIKLFSGEDKSNMLSEGNFGVERESQRVTSSGNLALTPHPSVFGDKFENPRITTDFSESQIEMITPPLKSASEVYSVLKDIDAEVRDGITKGELLWPLSMPPKLPNEEDIPVAQFPDTKEGREKQIYRNGLALRYGKKMQMISGIHYNFSFDDKLIEFLYGEFKIEKSKREFIDEIYFSLTRNFLRYHWLLIYLFGASPMCDETYHSVICSELEKIEKRCPCCAGVIKEFNKFATSLRVSRFGYSDTDEKKYNVYFNSLKEYENKLKEMMRAKSEKYSKLGVYKDGVQIQLNGNLLQTESEFYAPIRFKRNIKKGETQLTALVNRGVEYIEIRILDINPFEEVGIGIVEMNFLQVFNVFCLFEEGKFIDEEEMEKINTNHQLVALLGRSKDLMLYKYDGSKTPLKDFSEDIFEKLRMVAKVMDKNSVEKIYSESVEIQYKKLYNIELLPSERIYREIKDKERSYIEFGIERANIQRGEKNERKLF</sequence>
<dbReference type="STRING" id="84029.CROST_05030"/>
<name>A0A1S8LL38_9CLOT</name>
<dbReference type="EMBL" id="CP096983">
    <property type="protein sequence ID" value="URZ11987.1"/>
    <property type="molecule type" value="Genomic_DNA"/>
</dbReference>
<evidence type="ECO:0000256" key="7">
    <source>
        <dbReference type="HAMAP-Rule" id="MF_00578"/>
    </source>
</evidence>
<dbReference type="Proteomes" id="UP000190951">
    <property type="component" value="Chromosome"/>
</dbReference>
<dbReference type="InterPro" id="IPR006334">
    <property type="entry name" value="Glut_cys_ligase"/>
</dbReference>
<comment type="pathway">
    <text evidence="1 7 8">Sulfur metabolism; glutathione biosynthesis; glutathione from L-cysteine and L-glutamate: step 1/2.</text>
</comment>
<dbReference type="SUPFAM" id="SSF55931">
    <property type="entry name" value="Glutamine synthetase/guanido kinase"/>
    <property type="match status" value="1"/>
</dbReference>
<evidence type="ECO:0000256" key="2">
    <source>
        <dbReference type="ARBA" id="ARBA00022598"/>
    </source>
</evidence>
<keyword evidence="4 7" id="KW-0547">Nucleotide-binding</keyword>
<organism evidence="9 10">
    <name type="scientific">Clostridium felsineum</name>
    <dbReference type="NCBI Taxonomy" id="36839"/>
    <lineage>
        <taxon>Bacteria</taxon>
        <taxon>Bacillati</taxon>
        <taxon>Bacillota</taxon>
        <taxon>Clostridia</taxon>
        <taxon>Eubacteriales</taxon>
        <taxon>Clostridiaceae</taxon>
        <taxon>Clostridium</taxon>
    </lineage>
</organism>
<dbReference type="InterPro" id="IPR007370">
    <property type="entry name" value="Glu_cys_ligase"/>
</dbReference>